<sequence>MTRQYDAFDQEPAAYMHLSPRQKECVESLRGEKERLRRLAGKRQHEINDLKSENEKLKEDKSLLQIEIMSNKAERRGLLDRIETLKAENENLAAENKELDYENSDLLSKLSAELNKKSDKLTVTVNAEHIKSELDDLYQEFKELEGMYDKLYEEHRELQSDNEKLKTLGGKFAVWYTKAVEENDKVKAELKDLNAAFFEVDGKYREKSDALLQIKGHVETLANDYNFKEMPNGGGLHHYHEFRKIADIAGAKIPDAPFVSARIKAPNVLGDLNNAKIKDLDADKITSGTIKAQKIGKKMAEGFEKGIKEAEPSSPNVLDEIWKTLNKAWIEEMDKRIVDTLKQALDIKSPTELAKEVDEALGGEDNGTESDA</sequence>
<proteinExistence type="predicted"/>
<gene>
    <name evidence="2" type="primary">11</name>
    <name evidence="2" type="ORF">000TH010_11</name>
</gene>
<keyword evidence="1" id="KW-0175">Coiled coil</keyword>
<dbReference type="Proteomes" id="UP000325623">
    <property type="component" value="Segment"/>
</dbReference>
<protein>
    <submittedName>
        <fullName evidence="2">Uncharacterized protein</fullName>
    </submittedName>
</protein>
<dbReference type="EMBL" id="MN176219">
    <property type="protein sequence ID" value="QFR56224.1"/>
    <property type="molecule type" value="Genomic_DNA"/>
</dbReference>
<evidence type="ECO:0000313" key="2">
    <source>
        <dbReference type="EMBL" id="QFR56224.1"/>
    </source>
</evidence>
<dbReference type="Gene3D" id="1.10.287.510">
    <property type="entry name" value="Helix hairpin bin"/>
    <property type="match status" value="1"/>
</dbReference>
<keyword evidence="3" id="KW-1185">Reference proteome</keyword>
<dbReference type="RefSeq" id="YP_010644322.1">
    <property type="nucleotide sequence ID" value="NC_070624.1"/>
</dbReference>
<reference evidence="2 3" key="1">
    <citation type="submission" date="2019-07" db="EMBL/GenBank/DDBJ databases">
        <authorList>
            <person name="Tomko B.E."/>
            <person name="Krukonis G.P."/>
            <person name="Delesalle V.A."/>
        </authorList>
    </citation>
    <scope>NUCLEOTIDE SEQUENCE [LARGE SCALE GENOMIC DNA]</scope>
</reference>
<organism evidence="2 3">
    <name type="scientific">Bacillus phage 000TH010</name>
    <dbReference type="NCBI Taxonomy" id="2601652"/>
    <lineage>
        <taxon>Viruses</taxon>
        <taxon>Duplodnaviria</taxon>
        <taxon>Heunggongvirae</taxon>
        <taxon>Uroviricota</taxon>
        <taxon>Caudoviricetes</taxon>
        <taxon>Trautnerviridae</taxon>
        <taxon>Polsinellivirinae</taxon>
        <taxon>Rivavirus</taxon>
        <taxon>Rivavirus rv000TH010</taxon>
    </lineage>
</organism>
<evidence type="ECO:0000313" key="3">
    <source>
        <dbReference type="Proteomes" id="UP000325623"/>
    </source>
</evidence>
<accession>A0A5P8PHS2</accession>
<dbReference type="GeneID" id="77850546"/>
<evidence type="ECO:0000256" key="1">
    <source>
        <dbReference type="SAM" id="Coils"/>
    </source>
</evidence>
<dbReference type="KEGG" id="vg:77850546"/>
<name>A0A5P8PHS2_9CAUD</name>
<feature type="coiled-coil region" evidence="1">
    <location>
        <begin position="33"/>
        <end position="196"/>
    </location>
</feature>